<keyword evidence="2" id="KW-1133">Transmembrane helix</keyword>
<feature type="region of interest" description="Disordered" evidence="1">
    <location>
        <begin position="304"/>
        <end position="329"/>
    </location>
</feature>
<protein>
    <submittedName>
        <fullName evidence="3">Uncharacterized protein</fullName>
    </submittedName>
</protein>
<dbReference type="EMBL" id="JBBWRZ010000003">
    <property type="protein sequence ID" value="KAK8240660.1"/>
    <property type="molecule type" value="Genomic_DNA"/>
</dbReference>
<evidence type="ECO:0000256" key="1">
    <source>
        <dbReference type="SAM" id="MobiDB-lite"/>
    </source>
</evidence>
<dbReference type="InterPro" id="IPR052061">
    <property type="entry name" value="PTE-AB_protein"/>
</dbReference>
<keyword evidence="2" id="KW-0472">Membrane</keyword>
<dbReference type="PANTHER" id="PTHR47260">
    <property type="entry name" value="UPF0644 PROTEIN PB2B4.06"/>
    <property type="match status" value="1"/>
</dbReference>
<dbReference type="SUPFAM" id="SSF54637">
    <property type="entry name" value="Thioesterase/thiol ester dehydrase-isomerase"/>
    <property type="match status" value="1"/>
</dbReference>
<evidence type="ECO:0000256" key="2">
    <source>
        <dbReference type="SAM" id="Phobius"/>
    </source>
</evidence>
<dbReference type="InterPro" id="IPR029069">
    <property type="entry name" value="HotDog_dom_sf"/>
</dbReference>
<reference evidence="3 4" key="1">
    <citation type="submission" date="2024-04" db="EMBL/GenBank/DDBJ databases">
        <title>Phyllosticta paracitricarpa is synonymous to the EU quarantine fungus P. citricarpa based on phylogenomic analyses.</title>
        <authorList>
            <consortium name="Lawrence Berkeley National Laboratory"/>
            <person name="Van Ingen-Buijs V.A."/>
            <person name="Van Westerhoven A.C."/>
            <person name="Haridas S."/>
            <person name="Skiadas P."/>
            <person name="Martin F."/>
            <person name="Groenewald J.Z."/>
            <person name="Crous P.W."/>
            <person name="Seidl M.F."/>
        </authorList>
    </citation>
    <scope>NUCLEOTIDE SEQUENCE [LARGE SCALE GENOMIC DNA]</scope>
    <source>
        <strain evidence="3 4">CBS 123374</strain>
    </source>
</reference>
<evidence type="ECO:0000313" key="4">
    <source>
        <dbReference type="Proteomes" id="UP001492380"/>
    </source>
</evidence>
<dbReference type="Gene3D" id="3.10.129.10">
    <property type="entry name" value="Hotdog Thioesterase"/>
    <property type="match status" value="1"/>
</dbReference>
<feature type="transmembrane region" description="Helical" evidence="2">
    <location>
        <begin position="90"/>
        <end position="110"/>
    </location>
</feature>
<evidence type="ECO:0000313" key="3">
    <source>
        <dbReference type="EMBL" id="KAK8240660.1"/>
    </source>
</evidence>
<organism evidence="3 4">
    <name type="scientific">Phyllosticta capitalensis</name>
    <dbReference type="NCBI Taxonomy" id="121624"/>
    <lineage>
        <taxon>Eukaryota</taxon>
        <taxon>Fungi</taxon>
        <taxon>Dikarya</taxon>
        <taxon>Ascomycota</taxon>
        <taxon>Pezizomycotina</taxon>
        <taxon>Dothideomycetes</taxon>
        <taxon>Dothideomycetes incertae sedis</taxon>
        <taxon>Botryosphaeriales</taxon>
        <taxon>Phyllostictaceae</taxon>
        <taxon>Phyllosticta</taxon>
    </lineage>
</organism>
<dbReference type="PANTHER" id="PTHR47260:SF1">
    <property type="entry name" value="UPF0644 PROTEIN PB2B4.06"/>
    <property type="match status" value="1"/>
</dbReference>
<accession>A0ABR1YWT4</accession>
<comment type="caution">
    <text evidence="3">The sequence shown here is derived from an EMBL/GenBank/DDBJ whole genome shotgun (WGS) entry which is preliminary data.</text>
</comment>
<keyword evidence="4" id="KW-1185">Reference proteome</keyword>
<proteinExistence type="predicted"/>
<gene>
    <name evidence="3" type="ORF">HDK90DRAFT_191181</name>
</gene>
<dbReference type="Proteomes" id="UP001492380">
    <property type="component" value="Unassembled WGS sequence"/>
</dbReference>
<name>A0ABR1YWT4_9PEZI</name>
<keyword evidence="2" id="KW-0812">Transmembrane</keyword>
<sequence length="392" mass="43558">MIPRAVALPMRTVLRSQALRPHALLTTRLALLQTRSYAAKKRARPSPAVDYAQWKASEDKRRAARPPQPQLYVQYPRSLRSLLDLLPRQWTKIIISVVVAAGLIVLAAVINKVKKALGYGEPPERSDEERKERLEVIEGRLEELPVVKALMAEDGWAELGDRRAGREELREQLERHAEEEEKHKGKGKGGFVGEQLAASKHLLGPRRVWWNAQKDQGVSVGWAGSGVAGWPTVVHGGAIATVLIEAVQMGWERAWEDKFGGAQPTPISHPPRVQPLQLDLTYLAPTRANEFYVLRFAPSPPAIPVERGAETDLSPSKDMTKREADPPRQLAADAEEWTATLEKAEGGKVCVKARIVMPKRETETESAAVVAEVPADARETKGAKKSWWKLWA</sequence>